<evidence type="ECO:0000313" key="2">
    <source>
        <dbReference type="Proteomes" id="UP000305067"/>
    </source>
</evidence>
<dbReference type="EMBL" id="ML178830">
    <property type="protein sequence ID" value="TFL00210.1"/>
    <property type="molecule type" value="Genomic_DNA"/>
</dbReference>
<organism evidence="1 2">
    <name type="scientific">Pterulicium gracile</name>
    <dbReference type="NCBI Taxonomy" id="1884261"/>
    <lineage>
        <taxon>Eukaryota</taxon>
        <taxon>Fungi</taxon>
        <taxon>Dikarya</taxon>
        <taxon>Basidiomycota</taxon>
        <taxon>Agaricomycotina</taxon>
        <taxon>Agaricomycetes</taxon>
        <taxon>Agaricomycetidae</taxon>
        <taxon>Agaricales</taxon>
        <taxon>Pleurotineae</taxon>
        <taxon>Pterulaceae</taxon>
        <taxon>Pterulicium</taxon>
    </lineage>
</organism>
<name>A0A5C3QGE4_9AGAR</name>
<keyword evidence="2" id="KW-1185">Reference proteome</keyword>
<accession>A0A5C3QGE4</accession>
<dbReference type="AlphaFoldDB" id="A0A5C3QGE4"/>
<reference evidence="1 2" key="1">
    <citation type="journal article" date="2019" name="Nat. Ecol. Evol.">
        <title>Megaphylogeny resolves global patterns of mushroom evolution.</title>
        <authorList>
            <person name="Varga T."/>
            <person name="Krizsan K."/>
            <person name="Foldi C."/>
            <person name="Dima B."/>
            <person name="Sanchez-Garcia M."/>
            <person name="Sanchez-Ramirez S."/>
            <person name="Szollosi G.J."/>
            <person name="Szarkandi J.G."/>
            <person name="Papp V."/>
            <person name="Albert L."/>
            <person name="Andreopoulos W."/>
            <person name="Angelini C."/>
            <person name="Antonin V."/>
            <person name="Barry K.W."/>
            <person name="Bougher N.L."/>
            <person name="Buchanan P."/>
            <person name="Buyck B."/>
            <person name="Bense V."/>
            <person name="Catcheside P."/>
            <person name="Chovatia M."/>
            <person name="Cooper J."/>
            <person name="Damon W."/>
            <person name="Desjardin D."/>
            <person name="Finy P."/>
            <person name="Geml J."/>
            <person name="Haridas S."/>
            <person name="Hughes K."/>
            <person name="Justo A."/>
            <person name="Karasinski D."/>
            <person name="Kautmanova I."/>
            <person name="Kiss B."/>
            <person name="Kocsube S."/>
            <person name="Kotiranta H."/>
            <person name="LaButti K.M."/>
            <person name="Lechner B.E."/>
            <person name="Liimatainen K."/>
            <person name="Lipzen A."/>
            <person name="Lukacs Z."/>
            <person name="Mihaltcheva S."/>
            <person name="Morgado L.N."/>
            <person name="Niskanen T."/>
            <person name="Noordeloos M.E."/>
            <person name="Ohm R.A."/>
            <person name="Ortiz-Santana B."/>
            <person name="Ovrebo C."/>
            <person name="Racz N."/>
            <person name="Riley R."/>
            <person name="Savchenko A."/>
            <person name="Shiryaev A."/>
            <person name="Soop K."/>
            <person name="Spirin V."/>
            <person name="Szebenyi C."/>
            <person name="Tomsovsky M."/>
            <person name="Tulloss R.E."/>
            <person name="Uehling J."/>
            <person name="Grigoriev I.V."/>
            <person name="Vagvolgyi C."/>
            <person name="Papp T."/>
            <person name="Martin F.M."/>
            <person name="Miettinen O."/>
            <person name="Hibbett D.S."/>
            <person name="Nagy L.G."/>
        </authorList>
    </citation>
    <scope>NUCLEOTIDE SEQUENCE [LARGE SCALE GENOMIC DNA]</scope>
    <source>
        <strain evidence="1 2">CBS 309.79</strain>
    </source>
</reference>
<protein>
    <submittedName>
        <fullName evidence="1">Uncharacterized protein</fullName>
    </submittedName>
</protein>
<evidence type="ECO:0000313" key="1">
    <source>
        <dbReference type="EMBL" id="TFL00210.1"/>
    </source>
</evidence>
<dbReference type="Proteomes" id="UP000305067">
    <property type="component" value="Unassembled WGS sequence"/>
</dbReference>
<gene>
    <name evidence="1" type="ORF">BDV98DRAFT_570160</name>
</gene>
<sequence>MSSSNNNNNSGSDKYVEPSDSSFYKGYGGQKAFLECHGLKIWNDDDIQEGKAILRAMKAADREDWEAEQAAKKK</sequence>
<proteinExistence type="predicted"/>
<dbReference type="OrthoDB" id="4232400at2759"/>